<dbReference type="AlphaFoldDB" id="B0DYG6"/>
<dbReference type="OrthoDB" id="508204at2759"/>
<feature type="region of interest" description="Disordered" evidence="1">
    <location>
        <begin position="1"/>
        <end position="32"/>
    </location>
</feature>
<keyword evidence="3" id="KW-1185">Reference proteome</keyword>
<evidence type="ECO:0000313" key="2">
    <source>
        <dbReference type="EMBL" id="EDR00382.1"/>
    </source>
</evidence>
<dbReference type="Gene3D" id="3.40.1010.10">
    <property type="entry name" value="Cobalt-precorrin-4 Transmethylase, Domain 1"/>
    <property type="match status" value="1"/>
</dbReference>
<dbReference type="Proteomes" id="UP000001194">
    <property type="component" value="Unassembled WGS sequence"/>
</dbReference>
<protein>
    <submittedName>
        <fullName evidence="2">Predicted protein</fullName>
    </submittedName>
</protein>
<feature type="compositionally biased region" description="Polar residues" evidence="1">
    <location>
        <begin position="23"/>
        <end position="32"/>
    </location>
</feature>
<dbReference type="GO" id="GO:0019354">
    <property type="term" value="P:siroheme biosynthetic process"/>
    <property type="evidence" value="ECO:0007669"/>
    <property type="project" value="TreeGrafter"/>
</dbReference>
<gene>
    <name evidence="2" type="ORF">LACBIDRAFT_314395</name>
</gene>
<dbReference type="InterPro" id="IPR014777">
    <property type="entry name" value="4pyrrole_Mease_sub1"/>
</dbReference>
<dbReference type="EMBL" id="DS547150">
    <property type="protein sequence ID" value="EDR00382.1"/>
    <property type="molecule type" value="Genomic_DNA"/>
</dbReference>
<proteinExistence type="predicted"/>
<dbReference type="STRING" id="486041.B0DYG6"/>
<feature type="compositionally biased region" description="Polar residues" evidence="1">
    <location>
        <begin position="1"/>
        <end position="11"/>
    </location>
</feature>
<organism evidence="3">
    <name type="scientific">Laccaria bicolor (strain S238N-H82 / ATCC MYA-4686)</name>
    <name type="common">Bicoloured deceiver</name>
    <name type="synonym">Laccaria laccata var. bicolor</name>
    <dbReference type="NCBI Taxonomy" id="486041"/>
    <lineage>
        <taxon>Eukaryota</taxon>
        <taxon>Fungi</taxon>
        <taxon>Dikarya</taxon>
        <taxon>Basidiomycota</taxon>
        <taxon>Agaricomycotina</taxon>
        <taxon>Agaricomycetes</taxon>
        <taxon>Agaricomycetidae</taxon>
        <taxon>Agaricales</taxon>
        <taxon>Agaricineae</taxon>
        <taxon>Hydnangiaceae</taxon>
        <taxon>Laccaria</taxon>
    </lineage>
</organism>
<sequence length="133" mass="14488">MVAQVPLQTSYPLGRRDARADGGQTSEPTTHSRLLAPLSNGPIILPGSATLLTLLTHQILTIHLNLILADKLVPQGVLNLISNKAELTIAKKSPGNADKSQEEMMHLTEEGAPKGVVRRSLKTRRSLYIRPRL</sequence>
<reference evidence="2 3" key="1">
    <citation type="journal article" date="2008" name="Nature">
        <title>The genome of Laccaria bicolor provides insights into mycorrhizal symbiosis.</title>
        <authorList>
            <person name="Martin F."/>
            <person name="Aerts A."/>
            <person name="Ahren D."/>
            <person name="Brun A."/>
            <person name="Danchin E.G.J."/>
            <person name="Duchaussoy F."/>
            <person name="Gibon J."/>
            <person name="Kohler A."/>
            <person name="Lindquist E."/>
            <person name="Pereda V."/>
            <person name="Salamov A."/>
            <person name="Shapiro H.J."/>
            <person name="Wuyts J."/>
            <person name="Blaudez D."/>
            <person name="Buee M."/>
            <person name="Brokstein P."/>
            <person name="Canbaeck B."/>
            <person name="Cohen D."/>
            <person name="Courty P.E."/>
            <person name="Coutinho P.M."/>
            <person name="Delaruelle C."/>
            <person name="Detter J.C."/>
            <person name="Deveau A."/>
            <person name="DiFazio S."/>
            <person name="Duplessis S."/>
            <person name="Fraissinet-Tachet L."/>
            <person name="Lucic E."/>
            <person name="Frey-Klett P."/>
            <person name="Fourrey C."/>
            <person name="Feussner I."/>
            <person name="Gay G."/>
            <person name="Grimwood J."/>
            <person name="Hoegger P.J."/>
            <person name="Jain P."/>
            <person name="Kilaru S."/>
            <person name="Labbe J."/>
            <person name="Lin Y.C."/>
            <person name="Legue V."/>
            <person name="Le Tacon F."/>
            <person name="Marmeisse R."/>
            <person name="Melayah D."/>
            <person name="Montanini B."/>
            <person name="Muratet M."/>
            <person name="Nehls U."/>
            <person name="Niculita-Hirzel H."/>
            <person name="Oudot-Le Secq M.P."/>
            <person name="Peter M."/>
            <person name="Quesneville H."/>
            <person name="Rajashekar B."/>
            <person name="Reich M."/>
            <person name="Rouhier N."/>
            <person name="Schmutz J."/>
            <person name="Yin T."/>
            <person name="Chalot M."/>
            <person name="Henrissat B."/>
            <person name="Kuees U."/>
            <person name="Lucas S."/>
            <person name="Van de Peer Y."/>
            <person name="Podila G.K."/>
            <person name="Polle A."/>
            <person name="Pukkila P.J."/>
            <person name="Richardson P.M."/>
            <person name="Rouze P."/>
            <person name="Sanders I.R."/>
            <person name="Stajich J.E."/>
            <person name="Tunlid A."/>
            <person name="Tuskan G."/>
            <person name="Grigoriev I.V."/>
        </authorList>
    </citation>
    <scope>NUCLEOTIDE SEQUENCE [LARGE SCALE GENOMIC DNA]</scope>
    <source>
        <strain evidence="3">S238N-H82 / ATCC MYA-4686</strain>
    </source>
</reference>
<dbReference type="GO" id="GO:0004851">
    <property type="term" value="F:uroporphyrin-III C-methyltransferase activity"/>
    <property type="evidence" value="ECO:0007669"/>
    <property type="project" value="TreeGrafter"/>
</dbReference>
<dbReference type="InterPro" id="IPR050161">
    <property type="entry name" value="Siro_Cobalamin_biosynth"/>
</dbReference>
<dbReference type="GeneID" id="6084609"/>
<dbReference type="PANTHER" id="PTHR45790">
    <property type="entry name" value="SIROHEME SYNTHASE-RELATED"/>
    <property type="match status" value="1"/>
</dbReference>
<dbReference type="KEGG" id="lbc:LACBIDRAFT_314395"/>
<dbReference type="HOGENOM" id="CLU_1907068_0_0_1"/>
<dbReference type="PANTHER" id="PTHR45790:SF6">
    <property type="entry name" value="UROPORPHYRINOGEN-III C-METHYLTRANSFERASE"/>
    <property type="match status" value="1"/>
</dbReference>
<accession>B0DYG6</accession>
<dbReference type="InParanoid" id="B0DYG6"/>
<evidence type="ECO:0000256" key="1">
    <source>
        <dbReference type="SAM" id="MobiDB-lite"/>
    </source>
</evidence>
<dbReference type="RefSeq" id="XP_001888941.1">
    <property type="nucleotide sequence ID" value="XM_001888906.1"/>
</dbReference>
<name>B0DYG6_LACBS</name>
<evidence type="ECO:0000313" key="3">
    <source>
        <dbReference type="Proteomes" id="UP000001194"/>
    </source>
</evidence>